<accession>A0A7T7XLK0</accession>
<feature type="transmembrane region" description="Helical" evidence="1">
    <location>
        <begin position="194"/>
        <end position="214"/>
    </location>
</feature>
<name>A0A7T7XLK0_9SPIR</name>
<feature type="transmembrane region" description="Helical" evidence="1">
    <location>
        <begin position="28"/>
        <end position="54"/>
    </location>
</feature>
<reference evidence="2" key="1">
    <citation type="submission" date="2021-01" db="EMBL/GenBank/DDBJ databases">
        <title>Description of Breznakiella homolactica.</title>
        <authorList>
            <person name="Song Y."/>
            <person name="Brune A."/>
        </authorList>
    </citation>
    <scope>NUCLEOTIDE SEQUENCE</scope>
    <source>
        <strain evidence="2">RmG30</strain>
    </source>
</reference>
<dbReference type="Pfam" id="PF03613">
    <property type="entry name" value="EIID-AGA"/>
    <property type="match status" value="1"/>
</dbReference>
<dbReference type="PANTHER" id="PTHR32502">
    <property type="entry name" value="N-ACETYLGALACTOSAMINE PERMEASE II COMPONENT-RELATED"/>
    <property type="match status" value="1"/>
</dbReference>
<keyword evidence="3" id="KW-1185">Reference proteome</keyword>
<gene>
    <name evidence="2" type="ORF">JFL75_16575</name>
</gene>
<organism evidence="2 3">
    <name type="scientific">Breznakiella homolactica</name>
    <dbReference type="NCBI Taxonomy" id="2798577"/>
    <lineage>
        <taxon>Bacteria</taxon>
        <taxon>Pseudomonadati</taxon>
        <taxon>Spirochaetota</taxon>
        <taxon>Spirochaetia</taxon>
        <taxon>Spirochaetales</taxon>
        <taxon>Breznakiellaceae</taxon>
        <taxon>Breznakiella</taxon>
    </lineage>
</organism>
<feature type="transmembrane region" description="Helical" evidence="1">
    <location>
        <begin position="138"/>
        <end position="159"/>
    </location>
</feature>
<dbReference type="KEGG" id="bhc:JFL75_16575"/>
<proteinExistence type="predicted"/>
<dbReference type="InterPro" id="IPR050303">
    <property type="entry name" value="GatZ_KbaZ_carbometab"/>
</dbReference>
<evidence type="ECO:0000313" key="3">
    <source>
        <dbReference type="Proteomes" id="UP000595917"/>
    </source>
</evidence>
<evidence type="ECO:0000256" key="1">
    <source>
        <dbReference type="SAM" id="Phobius"/>
    </source>
</evidence>
<sequence>MSQFGIKSLKEGLAPEERKQVSRMYWRTLAAGINFCYSRFMGNGFAYALMPFILWLYPNEEDKERKVAALSRHANYWNCEATMHAFGVALIASMEMQAAKNKDFDVASIEAVKMSLVGPLSAIGDTIFWVTWRVIVTGIALTFSLEGSIIGPILFLLLYNIPKWATRYYLTFLGFKLGRDFLESAAKSGVIQHIIKAASVIGLVMIGGMVSRMIRVPLKLTFRMNGIEQPLINLFDGIVKGFLSLVVIFFLVWLTKKRIKPMYIVFGSMAVCILFRYIGVF</sequence>
<keyword evidence="1" id="KW-0472">Membrane</keyword>
<dbReference type="Proteomes" id="UP000595917">
    <property type="component" value="Chromosome"/>
</dbReference>
<dbReference type="EMBL" id="CP067089">
    <property type="protein sequence ID" value="QQO08531.1"/>
    <property type="molecule type" value="Genomic_DNA"/>
</dbReference>
<dbReference type="RefSeq" id="WP_215625837.1">
    <property type="nucleotide sequence ID" value="NZ_CP067089.2"/>
</dbReference>
<dbReference type="InterPro" id="IPR004704">
    <property type="entry name" value="PTS_IID_man"/>
</dbReference>
<keyword evidence="1" id="KW-1133">Transmembrane helix</keyword>
<feature type="transmembrane region" description="Helical" evidence="1">
    <location>
        <begin position="261"/>
        <end position="279"/>
    </location>
</feature>
<evidence type="ECO:0000313" key="2">
    <source>
        <dbReference type="EMBL" id="QQO08531.1"/>
    </source>
</evidence>
<dbReference type="PROSITE" id="PS51108">
    <property type="entry name" value="PTS_EIID"/>
    <property type="match status" value="1"/>
</dbReference>
<dbReference type="GO" id="GO:0005886">
    <property type="term" value="C:plasma membrane"/>
    <property type="evidence" value="ECO:0007669"/>
    <property type="project" value="TreeGrafter"/>
</dbReference>
<dbReference type="AlphaFoldDB" id="A0A7T7XLK0"/>
<feature type="transmembrane region" description="Helical" evidence="1">
    <location>
        <begin position="234"/>
        <end position="254"/>
    </location>
</feature>
<protein>
    <submittedName>
        <fullName evidence="2">PTS system mannose/fructose/sorbose family transporter subunit IID</fullName>
    </submittedName>
</protein>
<dbReference type="GO" id="GO:0009401">
    <property type="term" value="P:phosphoenolpyruvate-dependent sugar phosphotransferase system"/>
    <property type="evidence" value="ECO:0007669"/>
    <property type="project" value="InterPro"/>
</dbReference>
<keyword evidence="1" id="KW-0812">Transmembrane</keyword>
<dbReference type="PANTHER" id="PTHR32502:SF23">
    <property type="entry name" value="TRANSPORT PROTEIN, PTS SYSTEM"/>
    <property type="match status" value="1"/>
</dbReference>